<evidence type="ECO:0000259" key="10">
    <source>
        <dbReference type="Pfam" id="PF12323"/>
    </source>
</evidence>
<dbReference type="GO" id="GO:0032196">
    <property type="term" value="P:transposition"/>
    <property type="evidence" value="ECO:0007669"/>
    <property type="project" value="UniProtKB-KW"/>
</dbReference>
<keyword evidence="6" id="KW-0238">DNA-binding</keyword>
<feature type="domain" description="Cas12f1-like TNB" evidence="9">
    <location>
        <begin position="294"/>
        <end position="362"/>
    </location>
</feature>
<dbReference type="GO" id="GO:0003677">
    <property type="term" value="F:DNA binding"/>
    <property type="evidence" value="ECO:0007669"/>
    <property type="project" value="UniProtKB-KW"/>
</dbReference>
<sequence length="376" mass="43280">MHKAFKFRLYPTKEQAILINKSIGCSRFVFNQFLAKWNESYDQTGKGLTYERCSAQLTSLKKEVDWLREIDSTSLQNTLKHLADSFSRFFKKQNDRPRFKSKRNRVQSYTSQCNHPKKGKPTIEVVANRIKLPKLGWVKVAKSREVEGRILSATVRRNPVGKYFVSVLSEIHQCPYVPVSKEKAIGVDLGLKDFAILTDGTKIKPSRYFRQYEKKVAKAQRIMSRRTKGGSNWHKARMKVACIHEKIVNARHDFLHKLSSKLIRENQTICIEDLCVKNMVKNHKLAKSITDASWSEFVAMLSYKATWHGRNVVKIGKQFPSSQLCSSCGYRNKDVKNLNLRAWTCPRCGSHHDRDINASKNILQEGLRVFAVGQTV</sequence>
<dbReference type="GO" id="GO:0046872">
    <property type="term" value="F:metal ion binding"/>
    <property type="evidence" value="ECO:0007669"/>
    <property type="project" value="UniProtKB-KW"/>
</dbReference>
<dbReference type="RefSeq" id="WP_091742070.1">
    <property type="nucleotide sequence ID" value="NZ_FNNQ01000015.1"/>
</dbReference>
<protein>
    <submittedName>
        <fullName evidence="11">Putative transposase</fullName>
    </submittedName>
</protein>
<dbReference type="NCBIfam" id="NF040570">
    <property type="entry name" value="guided_TnpB"/>
    <property type="match status" value="1"/>
</dbReference>
<dbReference type="GO" id="GO:0006310">
    <property type="term" value="P:DNA recombination"/>
    <property type="evidence" value="ECO:0007669"/>
    <property type="project" value="UniProtKB-KW"/>
</dbReference>
<evidence type="ECO:0000259" key="9">
    <source>
        <dbReference type="Pfam" id="PF07282"/>
    </source>
</evidence>
<dbReference type="AlphaFoldDB" id="A0A1H3B2Y4"/>
<comment type="similarity">
    <text evidence="2">In the N-terminal section; belongs to the transposase 2 family.</text>
</comment>
<dbReference type="InterPro" id="IPR001959">
    <property type="entry name" value="Transposase"/>
</dbReference>
<keyword evidence="4" id="KW-0479">Metal-binding</keyword>
<keyword evidence="3" id="KW-0815">Transposition</keyword>
<accession>A0A1H3B2Y4</accession>
<comment type="similarity">
    <text evidence="1">In the C-terminal section; belongs to the transposase 35 family.</text>
</comment>
<evidence type="ECO:0000256" key="4">
    <source>
        <dbReference type="ARBA" id="ARBA00022723"/>
    </source>
</evidence>
<dbReference type="NCBIfam" id="TIGR01766">
    <property type="entry name" value="IS200/IS605 family accessory protein TnpB-like domain"/>
    <property type="match status" value="1"/>
</dbReference>
<evidence type="ECO:0000256" key="1">
    <source>
        <dbReference type="ARBA" id="ARBA00008761"/>
    </source>
</evidence>
<dbReference type="Pfam" id="PF07282">
    <property type="entry name" value="Cas12f1-like_TNB"/>
    <property type="match status" value="1"/>
</dbReference>
<dbReference type="Pfam" id="PF12323">
    <property type="entry name" value="HTH_OrfB_IS605"/>
    <property type="match status" value="1"/>
</dbReference>
<evidence type="ECO:0000256" key="2">
    <source>
        <dbReference type="ARBA" id="ARBA00011044"/>
    </source>
</evidence>
<dbReference type="PANTHER" id="PTHR30405:SF25">
    <property type="entry name" value="RNA-GUIDED DNA ENDONUCLEASE INSQ-RELATED"/>
    <property type="match status" value="1"/>
</dbReference>
<dbReference type="InterPro" id="IPR010095">
    <property type="entry name" value="Cas12f1-like_TNB"/>
</dbReference>
<dbReference type="InterPro" id="IPR051399">
    <property type="entry name" value="RNA-guided_DNA_endo/Transpos"/>
</dbReference>
<evidence type="ECO:0000256" key="5">
    <source>
        <dbReference type="ARBA" id="ARBA00022833"/>
    </source>
</evidence>
<dbReference type="Proteomes" id="UP000198534">
    <property type="component" value="Unassembled WGS sequence"/>
</dbReference>
<evidence type="ECO:0000259" key="8">
    <source>
        <dbReference type="Pfam" id="PF01385"/>
    </source>
</evidence>
<feature type="domain" description="Transposase putative helix-turn-helix" evidence="10">
    <location>
        <begin position="1"/>
        <end position="46"/>
    </location>
</feature>
<dbReference type="PANTHER" id="PTHR30405">
    <property type="entry name" value="TRANSPOSASE"/>
    <property type="match status" value="1"/>
</dbReference>
<evidence type="ECO:0000313" key="12">
    <source>
        <dbReference type="Proteomes" id="UP000198534"/>
    </source>
</evidence>
<dbReference type="Pfam" id="PF01385">
    <property type="entry name" value="OrfB_IS605"/>
    <property type="match status" value="1"/>
</dbReference>
<dbReference type="NCBIfam" id="NF038281">
    <property type="entry name" value="IS200_TnpB"/>
    <property type="match status" value="1"/>
</dbReference>
<reference evidence="11 12" key="1">
    <citation type="submission" date="2016-10" db="EMBL/GenBank/DDBJ databases">
        <authorList>
            <person name="de Groot N.N."/>
        </authorList>
    </citation>
    <scope>NUCLEOTIDE SEQUENCE [LARGE SCALE GENOMIC DNA]</scope>
    <source>
        <strain evidence="11 12">DSM 45610</strain>
    </source>
</reference>
<dbReference type="EMBL" id="FNNQ01000015">
    <property type="protein sequence ID" value="SDX36048.1"/>
    <property type="molecule type" value="Genomic_DNA"/>
</dbReference>
<evidence type="ECO:0000256" key="6">
    <source>
        <dbReference type="ARBA" id="ARBA00023125"/>
    </source>
</evidence>
<name>A0A1H3B2Y4_9BACL</name>
<dbReference type="OrthoDB" id="56768at2"/>
<evidence type="ECO:0000256" key="3">
    <source>
        <dbReference type="ARBA" id="ARBA00022578"/>
    </source>
</evidence>
<feature type="domain" description="Probable transposase IS891/IS1136/IS1341" evidence="8">
    <location>
        <begin position="179"/>
        <end position="282"/>
    </location>
</feature>
<keyword evidence="5" id="KW-0862">Zinc</keyword>
<keyword evidence="7" id="KW-0233">DNA recombination</keyword>
<organism evidence="11 12">
    <name type="scientific">Marininema mesophilum</name>
    <dbReference type="NCBI Taxonomy" id="1048340"/>
    <lineage>
        <taxon>Bacteria</taxon>
        <taxon>Bacillati</taxon>
        <taxon>Bacillota</taxon>
        <taxon>Bacilli</taxon>
        <taxon>Bacillales</taxon>
        <taxon>Thermoactinomycetaceae</taxon>
        <taxon>Marininema</taxon>
    </lineage>
</organism>
<keyword evidence="12" id="KW-1185">Reference proteome</keyword>
<evidence type="ECO:0000256" key="7">
    <source>
        <dbReference type="ARBA" id="ARBA00023172"/>
    </source>
</evidence>
<dbReference type="STRING" id="1048340.SAMN05444487_11513"/>
<dbReference type="InterPro" id="IPR053522">
    <property type="entry name" value="RNA-guided_endonuclease_TnpB"/>
</dbReference>
<gene>
    <name evidence="11" type="ORF">SAMN05444487_11513</name>
</gene>
<evidence type="ECO:0000313" key="11">
    <source>
        <dbReference type="EMBL" id="SDX36048.1"/>
    </source>
</evidence>
<dbReference type="InterPro" id="IPR021027">
    <property type="entry name" value="Transposase_put_HTH"/>
</dbReference>
<proteinExistence type="inferred from homology"/>